<organism evidence="8 9">
    <name type="scientific">Psychrobacillus faecigallinarum</name>
    <dbReference type="NCBI Taxonomy" id="2762235"/>
    <lineage>
        <taxon>Bacteria</taxon>
        <taxon>Bacillati</taxon>
        <taxon>Bacillota</taxon>
        <taxon>Bacilli</taxon>
        <taxon>Bacillales</taxon>
        <taxon>Bacillaceae</taxon>
        <taxon>Psychrobacillus</taxon>
    </lineage>
</organism>
<dbReference type="InterPro" id="IPR036366">
    <property type="entry name" value="PGBDSf"/>
</dbReference>
<dbReference type="Pfam" id="PF03572">
    <property type="entry name" value="Peptidase_S41"/>
    <property type="match status" value="1"/>
</dbReference>
<evidence type="ECO:0000256" key="6">
    <source>
        <dbReference type="SAM" id="Phobius"/>
    </source>
</evidence>
<dbReference type="Gene3D" id="3.30.750.44">
    <property type="match status" value="1"/>
</dbReference>
<dbReference type="SUPFAM" id="SSF52096">
    <property type="entry name" value="ClpP/crotonase"/>
    <property type="match status" value="1"/>
</dbReference>
<dbReference type="Pfam" id="PF01471">
    <property type="entry name" value="PG_binding_1"/>
    <property type="match status" value="1"/>
</dbReference>
<keyword evidence="6" id="KW-1133">Transmembrane helix</keyword>
<evidence type="ECO:0000313" key="9">
    <source>
        <dbReference type="Proteomes" id="UP000640786"/>
    </source>
</evidence>
<dbReference type="Gene3D" id="3.90.226.10">
    <property type="entry name" value="2-enoyl-CoA Hydratase, Chain A, domain 1"/>
    <property type="match status" value="1"/>
</dbReference>
<dbReference type="Proteomes" id="UP000640786">
    <property type="component" value="Unassembled WGS sequence"/>
</dbReference>
<feature type="domain" description="PDZ" evidence="7">
    <location>
        <begin position="127"/>
        <end position="191"/>
    </location>
</feature>
<dbReference type="Pfam" id="PF13180">
    <property type="entry name" value="PDZ_2"/>
    <property type="match status" value="1"/>
</dbReference>
<reference evidence="8 9" key="1">
    <citation type="submission" date="2020-08" db="EMBL/GenBank/DDBJ databases">
        <title>A Genomic Blueprint of the Chicken Gut Microbiome.</title>
        <authorList>
            <person name="Gilroy R."/>
            <person name="Ravi A."/>
            <person name="Getino M."/>
            <person name="Pursley I."/>
            <person name="Horton D.L."/>
            <person name="Alikhan N.-F."/>
            <person name="Baker D."/>
            <person name="Gharbi K."/>
            <person name="Hall N."/>
            <person name="Watson M."/>
            <person name="Adriaenssens E.M."/>
            <person name="Foster-Nyarko E."/>
            <person name="Jarju S."/>
            <person name="Secka A."/>
            <person name="Antonio M."/>
            <person name="Oren A."/>
            <person name="Chaudhuri R."/>
            <person name="La Ragione R.M."/>
            <person name="Hildebrand F."/>
            <person name="Pallen M.J."/>
        </authorList>
    </citation>
    <scope>NUCLEOTIDE SEQUENCE [LARGE SCALE GENOMIC DNA]</scope>
    <source>
        <strain evidence="8 9">Sa2BUA9</strain>
    </source>
</reference>
<feature type="transmembrane region" description="Helical" evidence="6">
    <location>
        <begin position="28"/>
        <end position="50"/>
    </location>
</feature>
<accession>A0ABR8R9B4</accession>
<dbReference type="InterPro" id="IPR055210">
    <property type="entry name" value="CtpA/B_N"/>
</dbReference>
<dbReference type="Gene3D" id="1.10.101.10">
    <property type="entry name" value="PGBD-like superfamily/PGBD"/>
    <property type="match status" value="1"/>
</dbReference>
<keyword evidence="6" id="KW-0812">Transmembrane</keyword>
<dbReference type="Pfam" id="PF22694">
    <property type="entry name" value="CtpB_N-like"/>
    <property type="match status" value="1"/>
</dbReference>
<dbReference type="InterPro" id="IPR004447">
    <property type="entry name" value="Peptidase_S41A"/>
</dbReference>
<keyword evidence="3 5" id="KW-0378">Hydrolase</keyword>
<dbReference type="InterPro" id="IPR029045">
    <property type="entry name" value="ClpP/crotonase-like_dom_sf"/>
</dbReference>
<evidence type="ECO:0000256" key="1">
    <source>
        <dbReference type="ARBA" id="ARBA00009179"/>
    </source>
</evidence>
<keyword evidence="9" id="KW-1185">Reference proteome</keyword>
<proteinExistence type="inferred from homology"/>
<dbReference type="InterPro" id="IPR001478">
    <property type="entry name" value="PDZ"/>
</dbReference>
<evidence type="ECO:0000256" key="2">
    <source>
        <dbReference type="ARBA" id="ARBA00022670"/>
    </source>
</evidence>
<dbReference type="EMBL" id="JACSQO010000004">
    <property type="protein sequence ID" value="MBD7944346.1"/>
    <property type="molecule type" value="Genomic_DNA"/>
</dbReference>
<keyword evidence="6" id="KW-0472">Membrane</keyword>
<evidence type="ECO:0000256" key="5">
    <source>
        <dbReference type="RuleBase" id="RU004404"/>
    </source>
</evidence>
<dbReference type="PANTHER" id="PTHR32060:SF30">
    <property type="entry name" value="CARBOXY-TERMINAL PROCESSING PROTEASE CTPA"/>
    <property type="match status" value="1"/>
</dbReference>
<keyword evidence="4 5" id="KW-0720">Serine protease</keyword>
<dbReference type="PROSITE" id="PS50106">
    <property type="entry name" value="PDZ"/>
    <property type="match status" value="1"/>
</dbReference>
<dbReference type="InterPro" id="IPR002477">
    <property type="entry name" value="Peptidoglycan-bd-like"/>
</dbReference>
<evidence type="ECO:0000313" key="8">
    <source>
        <dbReference type="EMBL" id="MBD7944346.1"/>
    </source>
</evidence>
<dbReference type="CDD" id="cd07560">
    <property type="entry name" value="Peptidase_S41_CPP"/>
    <property type="match status" value="1"/>
</dbReference>
<evidence type="ECO:0000256" key="3">
    <source>
        <dbReference type="ARBA" id="ARBA00022801"/>
    </source>
</evidence>
<comment type="caution">
    <text evidence="8">The sequence shown here is derived from an EMBL/GenBank/DDBJ whole genome shotgun (WGS) entry which is preliminary data.</text>
</comment>
<gene>
    <name evidence="8" type="ORF">H9650_09490</name>
</gene>
<dbReference type="InterPro" id="IPR036365">
    <property type="entry name" value="PGBD-like_sf"/>
</dbReference>
<evidence type="ECO:0000256" key="4">
    <source>
        <dbReference type="ARBA" id="ARBA00022825"/>
    </source>
</evidence>
<dbReference type="SMART" id="SM00245">
    <property type="entry name" value="TSPc"/>
    <property type="match status" value="1"/>
</dbReference>
<dbReference type="SUPFAM" id="SSF50156">
    <property type="entry name" value="PDZ domain-like"/>
    <property type="match status" value="1"/>
</dbReference>
<comment type="similarity">
    <text evidence="1 5">Belongs to the peptidase S41A family.</text>
</comment>
<keyword evidence="2 5" id="KW-0645">Protease</keyword>
<dbReference type="SUPFAM" id="SSF47090">
    <property type="entry name" value="PGBD-like"/>
    <property type="match status" value="1"/>
</dbReference>
<dbReference type="PANTHER" id="PTHR32060">
    <property type="entry name" value="TAIL-SPECIFIC PROTEASE"/>
    <property type="match status" value="1"/>
</dbReference>
<dbReference type="RefSeq" id="WP_151110008.1">
    <property type="nucleotide sequence ID" value="NZ_JACSQO010000004.1"/>
</dbReference>
<dbReference type="InterPro" id="IPR036034">
    <property type="entry name" value="PDZ_sf"/>
</dbReference>
<dbReference type="Gene3D" id="2.30.42.10">
    <property type="match status" value="1"/>
</dbReference>
<name>A0ABR8R9B4_9BACI</name>
<dbReference type="SMART" id="SM00228">
    <property type="entry name" value="PDZ"/>
    <property type="match status" value="1"/>
</dbReference>
<dbReference type="InterPro" id="IPR005151">
    <property type="entry name" value="Tail-specific_protease"/>
</dbReference>
<evidence type="ECO:0000259" key="7">
    <source>
        <dbReference type="PROSITE" id="PS50106"/>
    </source>
</evidence>
<dbReference type="NCBIfam" id="TIGR00225">
    <property type="entry name" value="prc"/>
    <property type="match status" value="1"/>
</dbReference>
<protein>
    <submittedName>
        <fullName evidence="8">S41 family peptidase</fullName>
    </submittedName>
</protein>
<sequence>MDEQEQRNNEEQEQISTDASKYIKMKPFVLWIMIFTLVIVSSGITTLFLLNNKDEGSKVNTENSQTEYVGERAEFTKLYLAYDKLVKEYYKEIDQDDVINGAINGMIDALEDPYSEYMNQDEASMFDDSIHSSFQGIGAEIQEQDGTITVVSPIKNSPAEKAGLLPNDKVLKVDGKDIQGYSVSEAVLLIRGKKGTEVTLSIQRGDSALMEMKIVRDDIPIETVYAEMLNDNVAHIIISSFSDDTYDELVTAIEEMEKEGMEALVLDVRQNPGGLLESAVDISNLFIEEGKNIVQIETKTDKNKLVKEPIAASPGLRVNIPVTILIDEGSASASEILAGALSESSNVPIVGVNSFGKGTVQSVNNLPDGSNIKITTAKWLTPEGNWIHDKGIAPDYEVAYPSYAMLSPLNSAEVLKSGMTSEAVQNAKEMLKAVGYEVGKIDSSFNDQMVSAVKKFQSDNKLETTGEITGETAYLLMDKLREKLLNEDPQLSKAEEVAKDLIKK</sequence>